<dbReference type="NCBIfam" id="TIGR03181">
    <property type="entry name" value="PDH_E1_alph_x"/>
    <property type="match status" value="1"/>
</dbReference>
<protein>
    <submittedName>
        <fullName evidence="3">Pyruvate dehydrogenase (Acetyl-transferring) E1 component subunit alpha</fullName>
    </submittedName>
</protein>
<name>A0A7J4J0A1_9ARCH</name>
<evidence type="ECO:0000313" key="4">
    <source>
        <dbReference type="Proteomes" id="UP000577419"/>
    </source>
</evidence>
<comment type="caution">
    <text evidence="3">The sequence shown here is derived from an EMBL/GenBank/DDBJ whole genome shotgun (WGS) entry which is preliminary data.</text>
</comment>
<dbReference type="GO" id="GO:0009083">
    <property type="term" value="P:branched-chain amino acid catabolic process"/>
    <property type="evidence" value="ECO:0007669"/>
    <property type="project" value="TreeGrafter"/>
</dbReference>
<dbReference type="Gene3D" id="3.40.50.970">
    <property type="match status" value="1"/>
</dbReference>
<dbReference type="GO" id="GO:0044272">
    <property type="term" value="P:sulfur compound biosynthetic process"/>
    <property type="evidence" value="ECO:0007669"/>
    <property type="project" value="UniProtKB-ARBA"/>
</dbReference>
<evidence type="ECO:0000313" key="3">
    <source>
        <dbReference type="EMBL" id="HIH08656.1"/>
    </source>
</evidence>
<feature type="domain" description="Dehydrogenase E1 component" evidence="2">
    <location>
        <begin position="40"/>
        <end position="327"/>
    </location>
</feature>
<dbReference type="InterPro" id="IPR050771">
    <property type="entry name" value="Alpha-ketoacid_DH_E1_comp"/>
</dbReference>
<sequence>MPEKTIAEFSVKYVQVMDEKGIADAKLMPRLSDKQIIEMYRLMVLAKAFDDKALKLQRQGKIGTYASHRGQEACQIGGVYALGKNDWLFPAFRENAAFIALGFPMHLLYAYWGGDERGAKIPKEFNALPTSIPVGTQLLHAVGTAWAMKLKKKKSATIVFFGDGATSEGDFHEAMNFAGVFKTPTVFLCQNNQYAISVPRSQQTAAETIAQKAIAYGFEGIQVDGNDVFSVYRAASEALKKASMGNGPTLIECFTYRLSDHTTADDAKRYRTEKEVLEWKKKDPIERLRKHLEGKKIWSSRKEKELIDWANEKVEKAVKEFEAMPAPVPDDMFQYLFAAMPRRLREQRDYLEKYVNELRREKNG</sequence>
<dbReference type="PANTHER" id="PTHR43380:SF1">
    <property type="entry name" value="2-OXOISOVALERATE DEHYDROGENASE SUBUNIT ALPHA, MITOCHONDRIAL"/>
    <property type="match status" value="1"/>
</dbReference>
<gene>
    <name evidence="3" type="primary">pdhA</name>
    <name evidence="3" type="ORF">HA237_04775</name>
</gene>
<dbReference type="InterPro" id="IPR017596">
    <property type="entry name" value="PdhA/BkdA"/>
</dbReference>
<dbReference type="GO" id="GO:0016624">
    <property type="term" value="F:oxidoreductase activity, acting on the aldehyde or oxo group of donors, disulfide as acceptor"/>
    <property type="evidence" value="ECO:0007669"/>
    <property type="project" value="InterPro"/>
</dbReference>
<dbReference type="AlphaFoldDB" id="A0A7J4J0A1"/>
<keyword evidence="1" id="KW-0560">Oxidoreductase</keyword>
<dbReference type="InterPro" id="IPR001017">
    <property type="entry name" value="DH_E1"/>
</dbReference>
<dbReference type="SUPFAM" id="SSF52518">
    <property type="entry name" value="Thiamin diphosphate-binding fold (THDP-binding)"/>
    <property type="match status" value="1"/>
</dbReference>
<dbReference type="Proteomes" id="UP000577419">
    <property type="component" value="Unassembled WGS sequence"/>
</dbReference>
<accession>A0A7J4J0A1</accession>
<organism evidence="3 4">
    <name type="scientific">Candidatus Iainarchaeum sp</name>
    <dbReference type="NCBI Taxonomy" id="3101447"/>
    <lineage>
        <taxon>Archaea</taxon>
        <taxon>Candidatus Iainarchaeota</taxon>
        <taxon>Candidatus Iainarchaeia</taxon>
        <taxon>Candidatus Iainarchaeales</taxon>
        <taxon>Candidatus Iainarchaeaceae</taxon>
        <taxon>Candidatus Iainarchaeum</taxon>
    </lineage>
</organism>
<keyword evidence="3" id="KW-0670">Pyruvate</keyword>
<dbReference type="InterPro" id="IPR029061">
    <property type="entry name" value="THDP-binding"/>
</dbReference>
<proteinExistence type="predicted"/>
<reference evidence="4" key="1">
    <citation type="journal article" date="2020" name="bioRxiv">
        <title>A rank-normalized archaeal taxonomy based on genome phylogeny resolves widespread incomplete and uneven classifications.</title>
        <authorList>
            <person name="Rinke C."/>
            <person name="Chuvochina M."/>
            <person name="Mussig A.J."/>
            <person name="Chaumeil P.-A."/>
            <person name="Waite D.W."/>
            <person name="Whitman W.B."/>
            <person name="Parks D.H."/>
            <person name="Hugenholtz P."/>
        </authorList>
    </citation>
    <scope>NUCLEOTIDE SEQUENCE [LARGE SCALE GENOMIC DNA]</scope>
</reference>
<dbReference type="EMBL" id="DUFG01000022">
    <property type="protein sequence ID" value="HIH08656.1"/>
    <property type="molecule type" value="Genomic_DNA"/>
</dbReference>
<dbReference type="PANTHER" id="PTHR43380">
    <property type="entry name" value="2-OXOISOVALERATE DEHYDROGENASE SUBUNIT ALPHA, MITOCHONDRIAL"/>
    <property type="match status" value="1"/>
</dbReference>
<dbReference type="Pfam" id="PF00676">
    <property type="entry name" value="E1_dh"/>
    <property type="match status" value="1"/>
</dbReference>
<dbReference type="CDD" id="cd02000">
    <property type="entry name" value="TPP_E1_PDC_ADC_BCADC"/>
    <property type="match status" value="1"/>
</dbReference>
<evidence type="ECO:0000259" key="2">
    <source>
        <dbReference type="Pfam" id="PF00676"/>
    </source>
</evidence>
<evidence type="ECO:0000256" key="1">
    <source>
        <dbReference type="ARBA" id="ARBA00023002"/>
    </source>
</evidence>